<reference evidence="1" key="1">
    <citation type="submission" date="2022-08" db="EMBL/GenBank/DDBJ databases">
        <authorList>
            <person name="Tistechok S."/>
            <person name="Samborskyy M."/>
            <person name="Roman I."/>
        </authorList>
    </citation>
    <scope>NUCLEOTIDE SEQUENCE</scope>
    <source>
        <strain evidence="1">DSM 103496</strain>
    </source>
</reference>
<comment type="caution">
    <text evidence="1">The sequence shown here is derived from an EMBL/GenBank/DDBJ whole genome shotgun (WGS) entry which is preliminary data.</text>
</comment>
<gene>
    <name evidence="1" type="ORF">NZH93_14420</name>
</gene>
<dbReference type="EMBL" id="JANYMP010000005">
    <property type="protein sequence ID" value="MCS7478053.1"/>
    <property type="molecule type" value="Genomic_DNA"/>
</dbReference>
<organism evidence="1 2">
    <name type="scientific">Umezawaea endophytica</name>
    <dbReference type="NCBI Taxonomy" id="1654476"/>
    <lineage>
        <taxon>Bacteria</taxon>
        <taxon>Bacillati</taxon>
        <taxon>Actinomycetota</taxon>
        <taxon>Actinomycetes</taxon>
        <taxon>Pseudonocardiales</taxon>
        <taxon>Pseudonocardiaceae</taxon>
        <taxon>Umezawaea</taxon>
    </lineage>
</organism>
<dbReference type="AlphaFoldDB" id="A0A9X2VJZ5"/>
<dbReference type="Proteomes" id="UP001141259">
    <property type="component" value="Unassembled WGS sequence"/>
</dbReference>
<name>A0A9X2VJZ5_9PSEU</name>
<sequence>MPLTPPVPIGTGVSLLFALYAGVPLASRWPNSTPPLATWSVRPSPLTSEKYRSVRVVVETWLSCAATPM</sequence>
<protein>
    <submittedName>
        <fullName evidence="1">Uncharacterized protein</fullName>
    </submittedName>
</protein>
<dbReference type="RefSeq" id="WP_259623553.1">
    <property type="nucleotide sequence ID" value="NZ_JANYMP010000005.1"/>
</dbReference>
<keyword evidence="2" id="KW-1185">Reference proteome</keyword>
<evidence type="ECO:0000313" key="1">
    <source>
        <dbReference type="EMBL" id="MCS7478053.1"/>
    </source>
</evidence>
<evidence type="ECO:0000313" key="2">
    <source>
        <dbReference type="Proteomes" id="UP001141259"/>
    </source>
</evidence>
<proteinExistence type="predicted"/>
<accession>A0A9X2VJZ5</accession>